<protein>
    <submittedName>
        <fullName evidence="5">Chemotaxis protein</fullName>
    </submittedName>
</protein>
<dbReference type="SUPFAM" id="SSF58104">
    <property type="entry name" value="Methyl-accepting chemotaxis protein (MCP) signaling domain"/>
    <property type="match status" value="1"/>
</dbReference>
<evidence type="ECO:0000256" key="1">
    <source>
        <dbReference type="ARBA" id="ARBA00023224"/>
    </source>
</evidence>
<dbReference type="Proteomes" id="UP000627781">
    <property type="component" value="Unassembled WGS sequence"/>
</dbReference>
<dbReference type="InterPro" id="IPR004089">
    <property type="entry name" value="MCPsignal_dom"/>
</dbReference>
<comment type="caution">
    <text evidence="5">The sequence shown here is derived from an EMBL/GenBank/DDBJ whole genome shotgun (WGS) entry which is preliminary data.</text>
</comment>
<gene>
    <name evidence="5" type="ORF">H9661_02615</name>
</gene>
<accession>A0ABR8PQ35</accession>
<sequence>MGLFTKNEATNTSSTINNDTKEVITKPSGISQDIVSEVNILKTTSDNIAHSINDISDSASTLSNATVKQSQEMDSATSLLRDFSGSMEKLAYNITNVQIAVFDTDSLSNEGISKIEKLDSSLNDLQSAFTSSSSTVNELVSKLESVNSITDSISQIASQTNLLSLNAAIEAARAGEAGKGFSVVAGEVRKLAENSKQAVQSITKILDEIKTDIINASNAMNAGNEAINIQQSTLLETKDSFNSIKTSIDGATTEINDCIENLAMAAAQKDEVLTSVEAANSISQEHTALAEEIAATMDMQATNVDDFNKTLSSLVNKLTDEN</sequence>
<feature type="domain" description="Methyl-accepting transducer" evidence="4">
    <location>
        <begin position="44"/>
        <end position="301"/>
    </location>
</feature>
<dbReference type="EMBL" id="JACSRA010000003">
    <property type="protein sequence ID" value="MBD7910240.1"/>
    <property type="molecule type" value="Genomic_DNA"/>
</dbReference>
<evidence type="ECO:0000313" key="5">
    <source>
        <dbReference type="EMBL" id="MBD7910240.1"/>
    </source>
</evidence>
<comment type="similarity">
    <text evidence="2">Belongs to the methyl-accepting chemotaxis (MCP) protein family.</text>
</comment>
<dbReference type="RefSeq" id="WP_143316609.1">
    <property type="nucleotide sequence ID" value="NZ_JACSRA010000003.1"/>
</dbReference>
<dbReference type="PANTHER" id="PTHR32089">
    <property type="entry name" value="METHYL-ACCEPTING CHEMOTAXIS PROTEIN MCPB"/>
    <property type="match status" value="1"/>
</dbReference>
<name>A0ABR8PQ35_9CLOT</name>
<dbReference type="PRINTS" id="PR00260">
    <property type="entry name" value="CHEMTRNSDUCR"/>
</dbReference>
<evidence type="ECO:0000256" key="3">
    <source>
        <dbReference type="PROSITE-ProRule" id="PRU00284"/>
    </source>
</evidence>
<proteinExistence type="inferred from homology"/>
<organism evidence="5 6">
    <name type="scientific">Clostridium cibarium</name>
    <dbReference type="NCBI Taxonomy" id="2762247"/>
    <lineage>
        <taxon>Bacteria</taxon>
        <taxon>Bacillati</taxon>
        <taxon>Bacillota</taxon>
        <taxon>Clostridia</taxon>
        <taxon>Eubacteriales</taxon>
        <taxon>Clostridiaceae</taxon>
        <taxon>Clostridium</taxon>
    </lineage>
</organism>
<evidence type="ECO:0000313" key="6">
    <source>
        <dbReference type="Proteomes" id="UP000627781"/>
    </source>
</evidence>
<dbReference type="PANTHER" id="PTHR32089:SF112">
    <property type="entry name" value="LYSOZYME-LIKE PROTEIN-RELATED"/>
    <property type="match status" value="1"/>
</dbReference>
<dbReference type="Gene3D" id="1.10.287.950">
    <property type="entry name" value="Methyl-accepting chemotaxis protein"/>
    <property type="match status" value="1"/>
</dbReference>
<dbReference type="Pfam" id="PF00015">
    <property type="entry name" value="MCPsignal"/>
    <property type="match status" value="1"/>
</dbReference>
<evidence type="ECO:0000256" key="2">
    <source>
        <dbReference type="ARBA" id="ARBA00029447"/>
    </source>
</evidence>
<keyword evidence="6" id="KW-1185">Reference proteome</keyword>
<keyword evidence="1 3" id="KW-0807">Transducer</keyword>
<reference evidence="5 6" key="1">
    <citation type="submission" date="2020-08" db="EMBL/GenBank/DDBJ databases">
        <title>A Genomic Blueprint of the Chicken Gut Microbiome.</title>
        <authorList>
            <person name="Gilroy R."/>
            <person name="Ravi A."/>
            <person name="Getino M."/>
            <person name="Pursley I."/>
            <person name="Horton D.L."/>
            <person name="Alikhan N.-F."/>
            <person name="Baker D."/>
            <person name="Gharbi K."/>
            <person name="Hall N."/>
            <person name="Watson M."/>
            <person name="Adriaenssens E.M."/>
            <person name="Foster-Nyarko E."/>
            <person name="Jarju S."/>
            <person name="Secka A."/>
            <person name="Antonio M."/>
            <person name="Oren A."/>
            <person name="Chaudhuri R."/>
            <person name="La Ragione R.M."/>
            <person name="Hildebrand F."/>
            <person name="Pallen M.J."/>
        </authorList>
    </citation>
    <scope>NUCLEOTIDE SEQUENCE [LARGE SCALE GENOMIC DNA]</scope>
    <source>
        <strain evidence="5 6">Sa3CVN1</strain>
    </source>
</reference>
<dbReference type="SMART" id="SM00283">
    <property type="entry name" value="MA"/>
    <property type="match status" value="1"/>
</dbReference>
<dbReference type="PROSITE" id="PS50111">
    <property type="entry name" value="CHEMOTAXIS_TRANSDUC_2"/>
    <property type="match status" value="1"/>
</dbReference>
<dbReference type="InterPro" id="IPR004090">
    <property type="entry name" value="Chemotax_Me-accpt_rcpt"/>
</dbReference>
<evidence type="ECO:0000259" key="4">
    <source>
        <dbReference type="PROSITE" id="PS50111"/>
    </source>
</evidence>